<sequence>MKTGNARTPLTEFHLFPELAVELRLMIWECAADTDPIPICVDAVYRAYWGAGLDELGLIPHLDHDGRMETLRPLLNACYESREAIRKQYSFTSITDLIFYGRPMDLLPDYRDTQLAIDWRRDILTMAYPDREISDDLPDISEGMECFPEFICWSNQLCKATKLCLTLDARYFEDVEEEVERSRSEMEKITESWINAILPQLPKLKEITFVISDGDKNFLDALNWGCPQCLEEKSGVPYTPCPNLSIPRSRLTDLVYGPMLVNDYPMSSPSGELHWWEPILDSSSYIARLLQSKTEKKRPRMKFHWAFDSCLVGHWENAWEAQASIRDNELRFWNSGRLDWSTTKPCKLFQFIARLRWGQHFHDSVTDDRFQYLCERIHAQVLKIIEPPGPTTGKCLCGELEPEPVVKCVG</sequence>
<dbReference type="AlphaFoldDB" id="A0A9W8TPF0"/>
<dbReference type="Proteomes" id="UP001148614">
    <property type="component" value="Unassembled WGS sequence"/>
</dbReference>
<feature type="domain" description="2EXR" evidence="1">
    <location>
        <begin position="13"/>
        <end position="124"/>
    </location>
</feature>
<accession>A0A9W8TPF0</accession>
<keyword evidence="3" id="KW-1185">Reference proteome</keyword>
<dbReference type="Pfam" id="PF20150">
    <property type="entry name" value="2EXR"/>
    <property type="match status" value="1"/>
</dbReference>
<evidence type="ECO:0000313" key="2">
    <source>
        <dbReference type="EMBL" id="KAJ3578393.1"/>
    </source>
</evidence>
<evidence type="ECO:0000259" key="1">
    <source>
        <dbReference type="Pfam" id="PF20150"/>
    </source>
</evidence>
<gene>
    <name evidence="2" type="ORF">NPX13_g2166</name>
</gene>
<protein>
    <recommendedName>
        <fullName evidence="1">2EXR domain-containing protein</fullName>
    </recommendedName>
</protein>
<proteinExistence type="predicted"/>
<evidence type="ECO:0000313" key="3">
    <source>
        <dbReference type="Proteomes" id="UP001148614"/>
    </source>
</evidence>
<comment type="caution">
    <text evidence="2">The sequence shown here is derived from an EMBL/GenBank/DDBJ whole genome shotgun (WGS) entry which is preliminary data.</text>
</comment>
<reference evidence="2" key="1">
    <citation type="submission" date="2022-07" db="EMBL/GenBank/DDBJ databases">
        <title>Genome Sequence of Xylaria arbuscula.</title>
        <authorList>
            <person name="Buettner E."/>
        </authorList>
    </citation>
    <scope>NUCLEOTIDE SEQUENCE</scope>
    <source>
        <strain evidence="2">VT107</strain>
    </source>
</reference>
<organism evidence="2 3">
    <name type="scientific">Xylaria arbuscula</name>
    <dbReference type="NCBI Taxonomy" id="114810"/>
    <lineage>
        <taxon>Eukaryota</taxon>
        <taxon>Fungi</taxon>
        <taxon>Dikarya</taxon>
        <taxon>Ascomycota</taxon>
        <taxon>Pezizomycotina</taxon>
        <taxon>Sordariomycetes</taxon>
        <taxon>Xylariomycetidae</taxon>
        <taxon>Xylariales</taxon>
        <taxon>Xylariaceae</taxon>
        <taxon>Xylaria</taxon>
    </lineage>
</organism>
<dbReference type="PANTHER" id="PTHR35910">
    <property type="entry name" value="2EXR DOMAIN-CONTAINING PROTEIN"/>
    <property type="match status" value="1"/>
</dbReference>
<dbReference type="PANTHER" id="PTHR35910:SF6">
    <property type="entry name" value="2EXR DOMAIN-CONTAINING PROTEIN"/>
    <property type="match status" value="1"/>
</dbReference>
<dbReference type="InterPro" id="IPR045518">
    <property type="entry name" value="2EXR"/>
</dbReference>
<name>A0A9W8TPF0_9PEZI</name>
<dbReference type="VEuPathDB" id="FungiDB:F4678DRAFT_486369"/>
<dbReference type="EMBL" id="JANPWZ010000220">
    <property type="protein sequence ID" value="KAJ3578393.1"/>
    <property type="molecule type" value="Genomic_DNA"/>
</dbReference>